<dbReference type="EMBL" id="JTKH01000024">
    <property type="protein sequence ID" value="KII75949.1"/>
    <property type="molecule type" value="Genomic_DNA"/>
</dbReference>
<comment type="caution">
    <text evidence="1">The sequence shown here is derived from an EMBL/GenBank/DDBJ whole genome shotgun (WGS) entry which is preliminary data.</text>
</comment>
<sequence length="88" mass="9969">MKFESAVNTAASSSGTVIQVKKTQQQRLGWQKSNQRSWQWIDLNHDGAQSLCVLLLHPDVFTSFMQIAAYQKINKVSLSFQHKDGCND</sequence>
<dbReference type="RefSeq" id="WP_040991883.1">
    <property type="nucleotide sequence ID" value="NZ_JTKH01000024.1"/>
</dbReference>
<organism evidence="1 2">
    <name type="scientific">Vibrio renipiscarius</name>
    <dbReference type="NCBI Taxonomy" id="1461322"/>
    <lineage>
        <taxon>Bacteria</taxon>
        <taxon>Pseudomonadati</taxon>
        <taxon>Pseudomonadota</taxon>
        <taxon>Gammaproteobacteria</taxon>
        <taxon>Vibrionales</taxon>
        <taxon>Vibrionaceae</taxon>
        <taxon>Vibrio</taxon>
    </lineage>
</organism>
<reference evidence="1 2" key="1">
    <citation type="submission" date="2014-11" db="EMBL/GenBank/DDBJ databases">
        <title>Draft Genome Sequence of Vibrio piscirenalis strains CECT 8603T and CECT 8604, two marine Gammaproteobacterium isolated from cultured gilthead sea bream (Sparus aurata).</title>
        <authorList>
            <person name="Arahal D.R."/>
            <person name="Rodrigo-Torres L."/>
            <person name="Lucena T."/>
            <person name="Pujalte M.J."/>
        </authorList>
    </citation>
    <scope>NUCLEOTIDE SEQUENCE [LARGE SCALE GENOMIC DNA]</scope>
    <source>
        <strain evidence="1 2">DCR 1-4-2</strain>
    </source>
</reference>
<evidence type="ECO:0000313" key="1">
    <source>
        <dbReference type="EMBL" id="KII75949.1"/>
    </source>
</evidence>
<accession>A0A0C2JDD1</accession>
<proteinExistence type="predicted"/>
<dbReference type="AlphaFoldDB" id="A0A0C2JDD1"/>
<dbReference type="Proteomes" id="UP000031672">
    <property type="component" value="Unassembled WGS sequence"/>
</dbReference>
<evidence type="ECO:0000313" key="2">
    <source>
        <dbReference type="Proteomes" id="UP000031672"/>
    </source>
</evidence>
<gene>
    <name evidence="1" type="ORF">OJ16_14015</name>
</gene>
<name>A0A0C2JDD1_9VIBR</name>
<protein>
    <submittedName>
        <fullName evidence="1">Uncharacterized protein</fullName>
    </submittedName>
</protein>
<accession>A0A0C2KAK4</accession>
<keyword evidence="2" id="KW-1185">Reference proteome</keyword>